<evidence type="ECO:0000313" key="6">
    <source>
        <dbReference type="EMBL" id="ROH88486.1"/>
    </source>
</evidence>
<dbReference type="PANTHER" id="PTHR43300:SF7">
    <property type="entry name" value="UDP-N-ACETYLBACILLOSAMINE N-ACETYLTRANSFERASE"/>
    <property type="match status" value="1"/>
</dbReference>
<keyword evidence="7" id="KW-1185">Reference proteome</keyword>
<dbReference type="Gene3D" id="3.40.50.20">
    <property type="match status" value="1"/>
</dbReference>
<dbReference type="AlphaFoldDB" id="A0A3N0V6R2"/>
<organism evidence="6 7">
    <name type="scientific">Pseudomethylobacillus aquaticus</name>
    <dbReference type="NCBI Taxonomy" id="2676064"/>
    <lineage>
        <taxon>Bacteria</taxon>
        <taxon>Pseudomonadati</taxon>
        <taxon>Pseudomonadota</taxon>
        <taxon>Betaproteobacteria</taxon>
        <taxon>Nitrosomonadales</taxon>
        <taxon>Methylophilaceae</taxon>
        <taxon>Pseudomethylobacillus</taxon>
    </lineage>
</organism>
<accession>A0A3N0V6R2</accession>
<dbReference type="PROSITE" id="PS00101">
    <property type="entry name" value="HEXAPEP_TRANSFERASES"/>
    <property type="match status" value="1"/>
</dbReference>
<dbReference type="InterPro" id="IPR011004">
    <property type="entry name" value="Trimer_LpxA-like_sf"/>
</dbReference>
<dbReference type="SUPFAM" id="SSF51161">
    <property type="entry name" value="Trimeric LpxA-like enzymes"/>
    <property type="match status" value="1"/>
</dbReference>
<dbReference type="CDD" id="cd03360">
    <property type="entry name" value="LbH_AT_putative"/>
    <property type="match status" value="1"/>
</dbReference>
<protein>
    <recommendedName>
        <fullName evidence="5">PglD N-terminal domain-containing protein</fullName>
    </recommendedName>
</protein>
<reference evidence="6 7" key="1">
    <citation type="submission" date="2018-10" db="EMBL/GenBank/DDBJ databases">
        <authorList>
            <person name="Chen W.-M."/>
        </authorList>
    </citation>
    <scope>NUCLEOTIDE SEQUENCE [LARGE SCALE GENOMIC DNA]</scope>
    <source>
        <strain evidence="6 7">H-5</strain>
    </source>
</reference>
<sequence>MLKLVIVGGSSFGLTVAEIARRTKAFAVEGYIDDSPEKLPSYSASIYWGTTDSLSVKKIGSKKLFVAVGNNASRRNLIQHIISLGLESSLVTLIDPAAVLLGDVSIGLGSVVFPGAVIGPHANLSKGVVVNAHSFIGAMSDIGAFSNICPGVTVGSCTSIGENAYIGMRASIIQSLKIASNTVIGAGASVVNDIDFSGTYAGIPARQISLN</sequence>
<dbReference type="NCBIfam" id="TIGR03570">
    <property type="entry name" value="NeuD_NnaD"/>
    <property type="match status" value="1"/>
</dbReference>
<feature type="binding site" evidence="4">
    <location>
        <position position="69"/>
    </location>
    <ligand>
        <name>substrate</name>
    </ligand>
</feature>
<dbReference type="InterPro" id="IPR018357">
    <property type="entry name" value="Hexapep_transf_CS"/>
</dbReference>
<evidence type="ECO:0000256" key="3">
    <source>
        <dbReference type="ARBA" id="ARBA00022737"/>
    </source>
</evidence>
<evidence type="ECO:0000256" key="2">
    <source>
        <dbReference type="ARBA" id="ARBA00022679"/>
    </source>
</evidence>
<comment type="similarity">
    <text evidence="1">Belongs to the transferase hexapeptide repeat family.</text>
</comment>
<dbReference type="PANTHER" id="PTHR43300">
    <property type="entry name" value="ACETYLTRANSFERASE"/>
    <property type="match status" value="1"/>
</dbReference>
<evidence type="ECO:0000259" key="5">
    <source>
        <dbReference type="Pfam" id="PF17836"/>
    </source>
</evidence>
<dbReference type="EMBL" id="RJVP01000001">
    <property type="protein sequence ID" value="ROH88486.1"/>
    <property type="molecule type" value="Genomic_DNA"/>
</dbReference>
<proteinExistence type="inferred from homology"/>
<comment type="caution">
    <text evidence="6">The sequence shown here is derived from an EMBL/GenBank/DDBJ whole genome shotgun (WGS) entry which is preliminary data.</text>
</comment>
<name>A0A3N0V6R2_9PROT</name>
<evidence type="ECO:0000256" key="1">
    <source>
        <dbReference type="ARBA" id="ARBA00007274"/>
    </source>
</evidence>
<dbReference type="InterPro" id="IPR050179">
    <property type="entry name" value="Trans_hexapeptide_repeat"/>
</dbReference>
<feature type="domain" description="PglD N-terminal" evidence="5">
    <location>
        <begin position="3"/>
        <end position="80"/>
    </location>
</feature>
<dbReference type="Gene3D" id="2.160.10.10">
    <property type="entry name" value="Hexapeptide repeat proteins"/>
    <property type="match status" value="2"/>
</dbReference>
<gene>
    <name evidence="6" type="ORF">ED236_03290</name>
</gene>
<dbReference type="GO" id="GO:0016740">
    <property type="term" value="F:transferase activity"/>
    <property type="evidence" value="ECO:0007669"/>
    <property type="project" value="UniProtKB-KW"/>
</dbReference>
<dbReference type="InterPro" id="IPR041561">
    <property type="entry name" value="PglD_N"/>
</dbReference>
<keyword evidence="2" id="KW-0808">Transferase</keyword>
<dbReference type="Pfam" id="PF17836">
    <property type="entry name" value="PglD_N"/>
    <property type="match status" value="1"/>
</dbReference>
<dbReference type="Proteomes" id="UP000275137">
    <property type="component" value="Unassembled WGS sequence"/>
</dbReference>
<dbReference type="InterPro" id="IPR020019">
    <property type="entry name" value="AcTrfase_PglD-like"/>
</dbReference>
<keyword evidence="3" id="KW-0677">Repeat</keyword>
<evidence type="ECO:0000256" key="4">
    <source>
        <dbReference type="PIRSR" id="PIRSR620019-2"/>
    </source>
</evidence>
<evidence type="ECO:0000313" key="7">
    <source>
        <dbReference type="Proteomes" id="UP000275137"/>
    </source>
</evidence>